<protein>
    <recommendedName>
        <fullName evidence="4">Amino acid transporter</fullName>
    </recommendedName>
</protein>
<sequence>MKTEKCDQQQLEQTESHEVTSFNSVTEHYHTVVGVPRHSVEMSTIPAPIRWFGYFGFGGIVVGAVTMIIVAFFH</sequence>
<name>A0A172ZH87_9BACL</name>
<keyword evidence="1" id="KW-1133">Transmembrane helix</keyword>
<dbReference type="AlphaFoldDB" id="A0A172ZH87"/>
<dbReference type="KEGG" id="pbv:AR543_11935"/>
<keyword evidence="1" id="KW-0812">Transmembrane</keyword>
<keyword evidence="1" id="KW-0472">Membrane</keyword>
<reference evidence="2 3" key="2">
    <citation type="journal article" date="2016" name="Int. J. Syst. Evol. Microbiol.">
        <title>Paenibacillus bovis sp. nov., isolated from raw yak (Bos grunniens) milk.</title>
        <authorList>
            <person name="Gao C."/>
            <person name="Han J."/>
            <person name="Liu Z."/>
            <person name="Xu X."/>
            <person name="Hang F."/>
            <person name="Wu Z."/>
        </authorList>
    </citation>
    <scope>NUCLEOTIDE SEQUENCE [LARGE SCALE GENOMIC DNA]</scope>
    <source>
        <strain evidence="2 3">BD3526</strain>
    </source>
</reference>
<feature type="transmembrane region" description="Helical" evidence="1">
    <location>
        <begin position="51"/>
        <end position="73"/>
    </location>
</feature>
<proteinExistence type="predicted"/>
<organism evidence="2 3">
    <name type="scientific">Paenibacillus bovis</name>
    <dbReference type="NCBI Taxonomy" id="1616788"/>
    <lineage>
        <taxon>Bacteria</taxon>
        <taxon>Bacillati</taxon>
        <taxon>Bacillota</taxon>
        <taxon>Bacilli</taxon>
        <taxon>Bacillales</taxon>
        <taxon>Paenibacillaceae</taxon>
        <taxon>Paenibacillus</taxon>
    </lineage>
</organism>
<gene>
    <name evidence="2" type="ORF">AR543_11935</name>
</gene>
<accession>A0A172ZH87</accession>
<evidence type="ECO:0000313" key="3">
    <source>
        <dbReference type="Proteomes" id="UP000078148"/>
    </source>
</evidence>
<evidence type="ECO:0000256" key="1">
    <source>
        <dbReference type="SAM" id="Phobius"/>
    </source>
</evidence>
<keyword evidence="3" id="KW-1185">Reference proteome</keyword>
<dbReference type="Proteomes" id="UP000078148">
    <property type="component" value="Chromosome"/>
</dbReference>
<evidence type="ECO:0008006" key="4">
    <source>
        <dbReference type="Google" id="ProtNLM"/>
    </source>
</evidence>
<dbReference type="OrthoDB" id="2658755at2"/>
<dbReference type="RefSeq" id="WP_060534685.1">
    <property type="nucleotide sequence ID" value="NZ_CP013023.1"/>
</dbReference>
<dbReference type="EMBL" id="CP013023">
    <property type="protein sequence ID" value="ANF96647.1"/>
    <property type="molecule type" value="Genomic_DNA"/>
</dbReference>
<evidence type="ECO:0000313" key="2">
    <source>
        <dbReference type="EMBL" id="ANF96647.1"/>
    </source>
</evidence>
<reference evidence="3" key="1">
    <citation type="submission" date="2015-10" db="EMBL/GenBank/DDBJ databases">
        <title>Genome of Paenibacillus bovis sp. nov.</title>
        <authorList>
            <person name="Wu Z."/>
            <person name="Gao C."/>
            <person name="Liu Z."/>
            <person name="Zheng H."/>
        </authorList>
    </citation>
    <scope>NUCLEOTIDE SEQUENCE [LARGE SCALE GENOMIC DNA]</scope>
    <source>
        <strain evidence="3">BD3526</strain>
    </source>
</reference>